<dbReference type="EMBL" id="LGIQ01000009">
    <property type="protein sequence ID" value="KNB70584.1"/>
    <property type="molecule type" value="Genomic_DNA"/>
</dbReference>
<gene>
    <name evidence="1" type="ORF">ADS79_16895</name>
</gene>
<name>A0A0K9YPD7_9BACL</name>
<accession>A0A0K9YPD7</accession>
<organism evidence="1 2">
    <name type="scientific">Brevibacillus reuszeri</name>
    <dbReference type="NCBI Taxonomy" id="54915"/>
    <lineage>
        <taxon>Bacteria</taxon>
        <taxon>Bacillati</taxon>
        <taxon>Bacillota</taxon>
        <taxon>Bacilli</taxon>
        <taxon>Bacillales</taxon>
        <taxon>Paenibacillaceae</taxon>
        <taxon>Brevibacillus</taxon>
    </lineage>
</organism>
<dbReference type="AlphaFoldDB" id="A0A0K9YPD7"/>
<protein>
    <submittedName>
        <fullName evidence="1">Uncharacterized protein</fullName>
    </submittedName>
</protein>
<evidence type="ECO:0000313" key="2">
    <source>
        <dbReference type="Proteomes" id="UP000036834"/>
    </source>
</evidence>
<evidence type="ECO:0000313" key="1">
    <source>
        <dbReference type="EMBL" id="KNB70584.1"/>
    </source>
</evidence>
<dbReference type="Proteomes" id="UP000036834">
    <property type="component" value="Unassembled WGS sequence"/>
</dbReference>
<dbReference type="STRING" id="54915.ADS79_16895"/>
<reference evidence="2" key="1">
    <citation type="submission" date="2015-07" db="EMBL/GenBank/DDBJ databases">
        <title>Genome sequencing project for genomic taxonomy and phylogenomics of Bacillus-like bacteria.</title>
        <authorList>
            <person name="Liu B."/>
            <person name="Wang J."/>
            <person name="Zhu Y."/>
            <person name="Liu G."/>
            <person name="Chen Q."/>
            <person name="Chen Z."/>
            <person name="Lan J."/>
            <person name="Che J."/>
            <person name="Ge C."/>
            <person name="Shi H."/>
            <person name="Pan Z."/>
            <person name="Liu X."/>
        </authorList>
    </citation>
    <scope>NUCLEOTIDE SEQUENCE [LARGE SCALE GENOMIC DNA]</scope>
    <source>
        <strain evidence="2">DSM 9887</strain>
    </source>
</reference>
<comment type="caution">
    <text evidence="1">The sequence shown here is derived from an EMBL/GenBank/DDBJ whole genome shotgun (WGS) entry which is preliminary data.</text>
</comment>
<proteinExistence type="predicted"/>
<sequence length="68" mass="7829">MILFFIGRIVTLFFSLRKYILFIPSIGLDVSYFLSCKKGNFLVALFYFVKKVVELDISEDVSQPAISQ</sequence>
<dbReference type="PATRIC" id="fig|54915.3.peg.2440"/>